<reference evidence="3 4" key="1">
    <citation type="submission" date="2019-10" db="EMBL/GenBank/DDBJ databases">
        <title>Extracellular Electron Transfer in a Candidatus Methanoperedens spp. Enrichment Culture.</title>
        <authorList>
            <person name="Berger S."/>
            <person name="Rangel Shaw D."/>
            <person name="Berben T."/>
            <person name="In 'T Zandt M."/>
            <person name="Frank J."/>
            <person name="Reimann J."/>
            <person name="Jetten M.S.M."/>
            <person name="Welte C.U."/>
        </authorList>
    </citation>
    <scope>NUCLEOTIDE SEQUENCE [LARGE SCALE GENOMIC DNA]</scope>
    <source>
        <strain evidence="3">SB12</strain>
    </source>
</reference>
<accession>A0A833LZ32</accession>
<dbReference type="InterPro" id="IPR036873">
    <property type="entry name" value="Rhodanese-like_dom_sf"/>
</dbReference>
<dbReference type="PROSITE" id="PS00380">
    <property type="entry name" value="RHODANESE_1"/>
    <property type="match status" value="1"/>
</dbReference>
<dbReference type="GO" id="GO:0043828">
    <property type="term" value="F:tRNA 2-selenouridine synthase activity"/>
    <property type="evidence" value="ECO:0007669"/>
    <property type="project" value="InterPro"/>
</dbReference>
<dbReference type="SMART" id="SM00450">
    <property type="entry name" value="RHOD"/>
    <property type="match status" value="1"/>
</dbReference>
<evidence type="ECO:0000313" key="4">
    <source>
        <dbReference type="Proteomes" id="UP000460298"/>
    </source>
</evidence>
<dbReference type="PANTHER" id="PTHR30401">
    <property type="entry name" value="TRNA 2-SELENOURIDINE SYNTHASE"/>
    <property type="match status" value="1"/>
</dbReference>
<dbReference type="Pfam" id="PF26341">
    <property type="entry name" value="AAA_SelU"/>
    <property type="match status" value="1"/>
</dbReference>
<dbReference type="PROSITE" id="PS50206">
    <property type="entry name" value="RHODANESE_3"/>
    <property type="match status" value="1"/>
</dbReference>
<gene>
    <name evidence="3" type="primary">mnmH</name>
    <name evidence="3" type="ORF">F9K24_09270</name>
</gene>
<dbReference type="GO" id="GO:0002098">
    <property type="term" value="P:tRNA wobble uridine modification"/>
    <property type="evidence" value="ECO:0007669"/>
    <property type="project" value="InterPro"/>
</dbReference>
<dbReference type="InterPro" id="IPR027417">
    <property type="entry name" value="P-loop_NTPase"/>
</dbReference>
<evidence type="ECO:0000313" key="3">
    <source>
        <dbReference type="EMBL" id="KAB2933047.1"/>
    </source>
</evidence>
<keyword evidence="1" id="KW-0711">Selenium</keyword>
<dbReference type="SUPFAM" id="SSF52821">
    <property type="entry name" value="Rhodanese/Cell cycle control phosphatase"/>
    <property type="match status" value="1"/>
</dbReference>
<dbReference type="AlphaFoldDB" id="A0A833LZ32"/>
<dbReference type="Gene3D" id="3.40.50.300">
    <property type="entry name" value="P-loop containing nucleotide triphosphate hydrolases"/>
    <property type="match status" value="1"/>
</dbReference>
<dbReference type="Proteomes" id="UP000460298">
    <property type="component" value="Unassembled WGS sequence"/>
</dbReference>
<sequence>MSDSAEDAVQVVGADLTAAARPMREIHQPDGFCLSSFHTSGKQKKQMQPSYKIKKIDDVLNEFQPERQTLIDVRSPSEFAEDHIPGAVNLPVLSDEQRAMVGTMYRANSFEARHHGAALVSANIAGILPHIEEIVRQDMAQSGERLYHKPQREFILYCWRGGMRSSSLFVVMDLIGYRCFLIEGGYRSYRRLVNGTLYGTDPDTPASENSRDSLEHLTFITIHGPSGSGKSELLHVLREHGFSVLDLERYANHKGSLLGGDFQSQPSQKAFESLLWNDLHKQGLLQSGVPGVVFVEGESRKIGRLALPGLLYEKMCNGEKIWAELPVQERAVRLAAEYAESDSVLIERLTRMKSMLSGAVFQEILSSVERQDRTHAALLLLNEHYDRYYRKVAPEKVGGYTAVIKEASFDLLQDRMLRFARERSKQ</sequence>
<dbReference type="InterPro" id="IPR017582">
    <property type="entry name" value="SelU"/>
</dbReference>
<dbReference type="InterPro" id="IPR058840">
    <property type="entry name" value="AAA_SelU"/>
</dbReference>
<dbReference type="Gene3D" id="3.40.250.10">
    <property type="entry name" value="Rhodanese-like domain"/>
    <property type="match status" value="1"/>
</dbReference>
<dbReference type="NCBIfam" id="TIGR03167">
    <property type="entry name" value="tRNA_sel_U_synt"/>
    <property type="match status" value="1"/>
</dbReference>
<dbReference type="Pfam" id="PF00581">
    <property type="entry name" value="Rhodanese"/>
    <property type="match status" value="1"/>
</dbReference>
<dbReference type="NCBIfam" id="NF008750">
    <property type="entry name" value="PRK11784.1-2"/>
    <property type="match status" value="1"/>
</dbReference>
<dbReference type="InterPro" id="IPR001763">
    <property type="entry name" value="Rhodanese-like_dom"/>
</dbReference>
<evidence type="ECO:0000256" key="1">
    <source>
        <dbReference type="ARBA" id="ARBA00023266"/>
    </source>
</evidence>
<organism evidence="3 4">
    <name type="scientific">Leptonema illini</name>
    <dbReference type="NCBI Taxonomy" id="183"/>
    <lineage>
        <taxon>Bacteria</taxon>
        <taxon>Pseudomonadati</taxon>
        <taxon>Spirochaetota</taxon>
        <taxon>Spirochaetia</taxon>
        <taxon>Leptospirales</taxon>
        <taxon>Leptospiraceae</taxon>
        <taxon>Leptonema</taxon>
    </lineage>
</organism>
<evidence type="ECO:0000259" key="2">
    <source>
        <dbReference type="PROSITE" id="PS50206"/>
    </source>
</evidence>
<dbReference type="InterPro" id="IPR001307">
    <property type="entry name" value="Thiosulphate_STrfase_CS"/>
</dbReference>
<dbReference type="PANTHER" id="PTHR30401:SF0">
    <property type="entry name" value="TRNA 2-SELENOURIDINE SYNTHASE"/>
    <property type="match status" value="1"/>
</dbReference>
<dbReference type="EMBL" id="WBUI01000007">
    <property type="protein sequence ID" value="KAB2933047.1"/>
    <property type="molecule type" value="Genomic_DNA"/>
</dbReference>
<name>A0A833LZ32_9LEPT</name>
<dbReference type="SUPFAM" id="SSF52540">
    <property type="entry name" value="P-loop containing nucleoside triphosphate hydrolases"/>
    <property type="match status" value="1"/>
</dbReference>
<proteinExistence type="predicted"/>
<comment type="caution">
    <text evidence="3">The sequence shown here is derived from an EMBL/GenBank/DDBJ whole genome shotgun (WGS) entry which is preliminary data.</text>
</comment>
<feature type="domain" description="Rhodanese" evidence="2">
    <location>
        <begin position="64"/>
        <end position="198"/>
    </location>
</feature>
<dbReference type="NCBIfam" id="NF008752">
    <property type="entry name" value="PRK11784.1-4"/>
    <property type="match status" value="1"/>
</dbReference>
<dbReference type="GO" id="GO:0004792">
    <property type="term" value="F:thiosulfate-cyanide sulfurtransferase activity"/>
    <property type="evidence" value="ECO:0007669"/>
    <property type="project" value="InterPro"/>
</dbReference>
<protein>
    <submittedName>
        <fullName evidence="3">tRNA 2-selenouridine(34) synthase MnmH</fullName>
    </submittedName>
</protein>